<proteinExistence type="inferred from homology"/>
<dbReference type="PROSITE" id="PS00949">
    <property type="entry name" value="AUTOINDUCER_SYNTH_1"/>
    <property type="match status" value="1"/>
</dbReference>
<dbReference type="EMBL" id="JBGFFX010000001">
    <property type="protein sequence ID" value="MEY8769181.1"/>
    <property type="molecule type" value="Genomic_DNA"/>
</dbReference>
<comment type="similarity">
    <text evidence="8 9">Belongs to the autoinducer synthase family.</text>
</comment>
<dbReference type="RefSeq" id="WP_253453913.1">
    <property type="nucleotide sequence ID" value="NZ_JBGFFX010000001.1"/>
</dbReference>
<accession>A0ABV4E2N0</accession>
<dbReference type="Proteomes" id="UP001565243">
    <property type="component" value="Unassembled WGS sequence"/>
</dbReference>
<evidence type="ECO:0000256" key="2">
    <source>
        <dbReference type="ARBA" id="ARBA00018768"/>
    </source>
</evidence>
<keyword evidence="3 8" id="KW-0673">Quorum sensing</keyword>
<evidence type="ECO:0000256" key="1">
    <source>
        <dbReference type="ARBA" id="ARBA00012340"/>
    </source>
</evidence>
<keyword evidence="11" id="KW-1185">Reference proteome</keyword>
<organism evidence="10 11">
    <name type="scientific">Erwinia aeris</name>
    <dbReference type="NCBI Taxonomy" id="3239803"/>
    <lineage>
        <taxon>Bacteria</taxon>
        <taxon>Pseudomonadati</taxon>
        <taxon>Pseudomonadota</taxon>
        <taxon>Gammaproteobacteria</taxon>
        <taxon>Enterobacterales</taxon>
        <taxon>Erwiniaceae</taxon>
        <taxon>Erwinia</taxon>
    </lineage>
</organism>
<dbReference type="EC" id="2.3.1.184" evidence="1 9"/>
<evidence type="ECO:0000313" key="10">
    <source>
        <dbReference type="EMBL" id="MEY8769181.1"/>
    </source>
</evidence>
<name>A0ABV4E2N0_9GAMM</name>
<dbReference type="Gene3D" id="3.40.630.30">
    <property type="match status" value="1"/>
</dbReference>
<keyword evidence="4 9" id="KW-0808">Transferase</keyword>
<evidence type="ECO:0000256" key="9">
    <source>
        <dbReference type="RuleBase" id="RU361135"/>
    </source>
</evidence>
<evidence type="ECO:0000313" key="11">
    <source>
        <dbReference type="Proteomes" id="UP001565243"/>
    </source>
</evidence>
<dbReference type="PANTHER" id="PTHR39322">
    <property type="entry name" value="ACYL-HOMOSERINE-LACTONE SYNTHASE"/>
    <property type="match status" value="1"/>
</dbReference>
<keyword evidence="5 9" id="KW-0949">S-adenosyl-L-methionine</keyword>
<dbReference type="InterPro" id="IPR001690">
    <property type="entry name" value="Autoind_synthase"/>
</dbReference>
<evidence type="ECO:0000256" key="4">
    <source>
        <dbReference type="ARBA" id="ARBA00022679"/>
    </source>
</evidence>
<dbReference type="PRINTS" id="PR01549">
    <property type="entry name" value="AUTOINDCRSYN"/>
</dbReference>
<evidence type="ECO:0000256" key="3">
    <source>
        <dbReference type="ARBA" id="ARBA00022654"/>
    </source>
</evidence>
<dbReference type="InterPro" id="IPR018311">
    <property type="entry name" value="Autoind_synth_CS"/>
</dbReference>
<comment type="catalytic activity">
    <reaction evidence="7 9">
        <text>a fatty acyl-[ACP] + S-adenosyl-L-methionine = an N-acyl-L-homoserine lactone + S-methyl-5'-thioadenosine + holo-[ACP] + H(+)</text>
        <dbReference type="Rhea" id="RHEA:10096"/>
        <dbReference type="Rhea" id="RHEA-COMP:9685"/>
        <dbReference type="Rhea" id="RHEA-COMP:14125"/>
        <dbReference type="ChEBI" id="CHEBI:15378"/>
        <dbReference type="ChEBI" id="CHEBI:17509"/>
        <dbReference type="ChEBI" id="CHEBI:55474"/>
        <dbReference type="ChEBI" id="CHEBI:59789"/>
        <dbReference type="ChEBI" id="CHEBI:64479"/>
        <dbReference type="ChEBI" id="CHEBI:138651"/>
        <dbReference type="EC" id="2.3.1.184"/>
    </reaction>
</comment>
<dbReference type="InterPro" id="IPR016181">
    <property type="entry name" value="Acyl_CoA_acyltransferase"/>
</dbReference>
<evidence type="ECO:0000256" key="6">
    <source>
        <dbReference type="ARBA" id="ARBA00022929"/>
    </source>
</evidence>
<gene>
    <name evidence="10" type="ORF">AB6T85_01830</name>
</gene>
<comment type="caution">
    <text evidence="10">The sequence shown here is derived from an EMBL/GenBank/DDBJ whole genome shotgun (WGS) entry which is preliminary data.</text>
</comment>
<dbReference type="SUPFAM" id="SSF55729">
    <property type="entry name" value="Acyl-CoA N-acyltransferases (Nat)"/>
    <property type="match status" value="1"/>
</dbReference>
<dbReference type="PROSITE" id="PS51187">
    <property type="entry name" value="AUTOINDUCER_SYNTH_2"/>
    <property type="match status" value="1"/>
</dbReference>
<reference evidence="10 11" key="1">
    <citation type="submission" date="2024-07" db="EMBL/GenBank/DDBJ databases">
        <authorList>
            <person name="Hebao G."/>
        </authorList>
    </citation>
    <scope>NUCLEOTIDE SEQUENCE [LARGE SCALE GENOMIC DNA]</scope>
    <source>
        <strain evidence="10 11">ACCC 02193</strain>
    </source>
</reference>
<keyword evidence="6 8" id="KW-0071">Autoinducer synthesis</keyword>
<evidence type="ECO:0000256" key="8">
    <source>
        <dbReference type="PROSITE-ProRule" id="PRU00533"/>
    </source>
</evidence>
<dbReference type="Pfam" id="PF00765">
    <property type="entry name" value="Autoind_synth"/>
    <property type="match status" value="1"/>
</dbReference>
<evidence type="ECO:0000256" key="7">
    <source>
        <dbReference type="ARBA" id="ARBA00048576"/>
    </source>
</evidence>
<evidence type="ECO:0000256" key="5">
    <source>
        <dbReference type="ARBA" id="ARBA00022691"/>
    </source>
</evidence>
<dbReference type="PANTHER" id="PTHR39322:SF1">
    <property type="entry name" value="ISOVALERYL-HOMOSERINE LACTONE SYNTHASE"/>
    <property type="match status" value="1"/>
</dbReference>
<sequence>MFNIYSINYVDLSSRAKIDLYTLRKSTFYDRLGWAVTCINGMENDQFDDVQTNYILGVVDQEIICGTRIIPMSNANMLEKTFFSFFKDIEIPEGKYIESTRFFVDKMRTRNLLEYNFPVTKILFLSLINFARKHQYEGIIAVASHAMMQIIEQSGWKITKLKTGQSEKGEPVHLLLGHIDDESCRKLKEEILDKEKKLPQTLLEQWPFVLNKL</sequence>
<protein>
    <recommendedName>
        <fullName evidence="2 9">Acyl-homoserine-lactone synthase</fullName>
        <ecNumber evidence="1 9">2.3.1.184</ecNumber>
    </recommendedName>
    <alternativeName>
        <fullName evidence="9">Autoinducer synthesis protein</fullName>
    </alternativeName>
</protein>